<evidence type="ECO:0000259" key="13">
    <source>
        <dbReference type="PROSITE" id="PS50259"/>
    </source>
</evidence>
<accession>A0A3B4VPG2</accession>
<dbReference type="InterPro" id="IPR038550">
    <property type="entry name" value="GPCR_3_9-Cys_sf"/>
</dbReference>
<keyword evidence="10" id="KW-0807">Transducer</keyword>
<evidence type="ECO:0000256" key="4">
    <source>
        <dbReference type="ARBA" id="ARBA00022729"/>
    </source>
</evidence>
<sequence>MSFLPVLICLTVLVFLGLLLCGIFSCNSHQDQSQQCKIIPGSMPLPVLKRKGDIILGGLFSLHDMVVEPSLSFTSKPPPTKCTRFNFRTFRWMQTMIFAIEEINRDGRLFPNITLGYKIYDSCSTPHQALKAAMELMGTEKASGVEGVTQSKGTCHETVPAVIGDGGSTQSLVVARFLGVFHVPQVSYFSSCACLSDKKEFPAFLRTMPSDFFQVDALVQLVKHFGWTWVGVIAGDDAYGRSGANIFADKVRKLGACVAVHEIIPKNRAQIAISSIVSKIRLSGARVILVFAVEQDAAALFDEALREGLTGIQWLASEAWSTAAVLSIPKNYHHILQGSMGFAIRQAHIPGLQDFLLRLHPMTPDALEDPFMIPFWEEMFQCSLGLQTEGQEHNVEGKPPCSGAEELGNVTNIYSDVSQLRISYNVYKAVYAIAHALKAMRSCVKEKGPFPLHACPDADNIQPWQLLHYIKQVGYLNSFGDEIKFDQNGDPAAMYDLVNWQLSPNGKMEFATIGKFDETAGRQKLHIQEHNIVWNGNQTKVPLSVCSSICPSGTRKAIRPNFPICCHDCVVYAIECVRCLPEFWSSADRTACIPKEVEFLSFSDTMGITLMAISLIGSFCTCVVVFIFSCHRNTPIVRANNSELSFLLLFSLTLCFLCSLTFIGRPSQWSCMLRHTAFGITFVLCVSCILEKTIVVLMAFKATLPGINVMKWFGPKQQKAIIICCTLVQVIICTVWLLVAPPSPHQFMPRESAIVILLCDEGSPVAFALVLGYIGLLACLCLVLAFLARKLPDNFNEARLITFSMLIFCAVWVAFVPAYISSPGKYSTVTEVFAILASSYGLLGCIFAPKCYIILLRPEKNTRKHLMSKVATDKF</sequence>
<dbReference type="SUPFAM" id="SSF53822">
    <property type="entry name" value="Periplasmic binding protein-like I"/>
    <property type="match status" value="1"/>
</dbReference>
<feature type="transmembrane region" description="Helical" evidence="11">
    <location>
        <begin position="644"/>
        <end position="664"/>
    </location>
</feature>
<dbReference type="PROSITE" id="PS50259">
    <property type="entry name" value="G_PROTEIN_RECEP_F3_4"/>
    <property type="match status" value="1"/>
</dbReference>
<keyword evidence="3 11" id="KW-0812">Transmembrane</keyword>
<comment type="subcellular location">
    <subcellularLocation>
        <location evidence="1">Cell membrane</location>
        <topology evidence="1">Multi-pass membrane protein</topology>
    </subcellularLocation>
</comment>
<keyword evidence="8" id="KW-0675">Receptor</keyword>
<evidence type="ECO:0000256" key="6">
    <source>
        <dbReference type="ARBA" id="ARBA00023040"/>
    </source>
</evidence>
<evidence type="ECO:0000256" key="8">
    <source>
        <dbReference type="ARBA" id="ARBA00023170"/>
    </source>
</evidence>
<evidence type="ECO:0000256" key="5">
    <source>
        <dbReference type="ARBA" id="ARBA00022989"/>
    </source>
</evidence>
<feature type="transmembrane region" description="Helical" evidence="11">
    <location>
        <begin position="800"/>
        <end position="820"/>
    </location>
</feature>
<feature type="domain" description="G-protein coupled receptors family 3 profile" evidence="13">
    <location>
        <begin position="606"/>
        <end position="870"/>
    </location>
</feature>
<feature type="chain" id="PRO_5017395643" evidence="12">
    <location>
        <begin position="29"/>
        <end position="875"/>
    </location>
</feature>
<dbReference type="InterPro" id="IPR028082">
    <property type="entry name" value="Peripla_BP_I"/>
</dbReference>
<evidence type="ECO:0000313" key="14">
    <source>
        <dbReference type="Ensembl" id="ENSSDUP00000032928.1"/>
    </source>
</evidence>
<dbReference type="Gene3D" id="3.40.50.2300">
    <property type="match status" value="2"/>
</dbReference>
<dbReference type="PANTHER" id="PTHR24061:SF0">
    <property type="entry name" value="C-FAMILY ODORANT RECEPTOR OLFCT1"/>
    <property type="match status" value="1"/>
</dbReference>
<organism evidence="14 15">
    <name type="scientific">Seriola dumerili</name>
    <name type="common">Greater amberjack</name>
    <name type="synonym">Caranx dumerili</name>
    <dbReference type="NCBI Taxonomy" id="41447"/>
    <lineage>
        <taxon>Eukaryota</taxon>
        <taxon>Metazoa</taxon>
        <taxon>Chordata</taxon>
        <taxon>Craniata</taxon>
        <taxon>Vertebrata</taxon>
        <taxon>Euteleostomi</taxon>
        <taxon>Actinopterygii</taxon>
        <taxon>Neopterygii</taxon>
        <taxon>Teleostei</taxon>
        <taxon>Neoteleostei</taxon>
        <taxon>Acanthomorphata</taxon>
        <taxon>Carangaria</taxon>
        <taxon>Carangiformes</taxon>
        <taxon>Carangidae</taxon>
        <taxon>Seriola</taxon>
    </lineage>
</organism>
<dbReference type="PRINTS" id="PR01535">
    <property type="entry name" value="VOMERONASL2R"/>
</dbReference>
<keyword evidence="4 12" id="KW-0732">Signal</keyword>
<evidence type="ECO:0000256" key="1">
    <source>
        <dbReference type="ARBA" id="ARBA00004651"/>
    </source>
</evidence>
<dbReference type="PANTHER" id="PTHR24061">
    <property type="entry name" value="CALCIUM-SENSING RECEPTOR-RELATED"/>
    <property type="match status" value="1"/>
</dbReference>
<keyword evidence="15" id="KW-1185">Reference proteome</keyword>
<keyword evidence="2" id="KW-1003">Cell membrane</keyword>
<reference evidence="14" key="1">
    <citation type="submission" date="2025-08" db="UniProtKB">
        <authorList>
            <consortium name="Ensembl"/>
        </authorList>
    </citation>
    <scope>IDENTIFICATION</scope>
</reference>
<dbReference type="GO" id="GO:0005886">
    <property type="term" value="C:plasma membrane"/>
    <property type="evidence" value="ECO:0007669"/>
    <property type="project" value="UniProtKB-SubCell"/>
</dbReference>
<feature type="transmembrane region" description="Helical" evidence="11">
    <location>
        <begin position="606"/>
        <end position="628"/>
    </location>
</feature>
<dbReference type="AlphaFoldDB" id="A0A3B4VPG2"/>
<feature type="transmembrane region" description="Helical" evidence="11">
    <location>
        <begin position="720"/>
        <end position="739"/>
    </location>
</feature>
<dbReference type="FunFam" id="2.10.50.30:FF:000013">
    <property type="entry name" value="Calcium-sensing receptor"/>
    <property type="match status" value="1"/>
</dbReference>
<dbReference type="InterPro" id="IPR001828">
    <property type="entry name" value="ANF_lig-bd_rcpt"/>
</dbReference>
<dbReference type="InterPro" id="IPR000068">
    <property type="entry name" value="GPCR_3_Ca_sens_rcpt-rel"/>
</dbReference>
<dbReference type="Pfam" id="PF00003">
    <property type="entry name" value="7tm_3"/>
    <property type="match status" value="1"/>
</dbReference>
<evidence type="ECO:0000256" key="2">
    <source>
        <dbReference type="ARBA" id="ARBA00022475"/>
    </source>
</evidence>
<dbReference type="CDD" id="cd06364">
    <property type="entry name" value="PBP1_CaSR"/>
    <property type="match status" value="1"/>
</dbReference>
<evidence type="ECO:0000256" key="7">
    <source>
        <dbReference type="ARBA" id="ARBA00023136"/>
    </source>
</evidence>
<reference evidence="14" key="2">
    <citation type="submission" date="2025-09" db="UniProtKB">
        <authorList>
            <consortium name="Ensembl"/>
        </authorList>
    </citation>
    <scope>IDENTIFICATION</scope>
</reference>
<dbReference type="Ensembl" id="ENSSDUT00000033491.1">
    <property type="protein sequence ID" value="ENSSDUP00000032928.1"/>
    <property type="gene ID" value="ENSSDUG00000023661.1"/>
</dbReference>
<evidence type="ECO:0000256" key="12">
    <source>
        <dbReference type="SAM" id="SignalP"/>
    </source>
</evidence>
<feature type="transmembrane region" description="Helical" evidence="11">
    <location>
        <begin position="765"/>
        <end position="788"/>
    </location>
</feature>
<name>A0A3B4VPG2_SERDU</name>
<evidence type="ECO:0000256" key="3">
    <source>
        <dbReference type="ARBA" id="ARBA00022692"/>
    </source>
</evidence>
<keyword evidence="5 11" id="KW-1133">Transmembrane helix</keyword>
<dbReference type="Proteomes" id="UP000261420">
    <property type="component" value="Unplaced"/>
</dbReference>
<dbReference type="InterPro" id="IPR000337">
    <property type="entry name" value="GPCR_3"/>
</dbReference>
<dbReference type="InterPro" id="IPR017978">
    <property type="entry name" value="GPCR_3_C"/>
</dbReference>
<dbReference type="CDD" id="cd15283">
    <property type="entry name" value="7tmC_V2R_pheromone"/>
    <property type="match status" value="1"/>
</dbReference>
<evidence type="ECO:0000256" key="11">
    <source>
        <dbReference type="SAM" id="Phobius"/>
    </source>
</evidence>
<proteinExistence type="predicted"/>
<evidence type="ECO:0000256" key="9">
    <source>
        <dbReference type="ARBA" id="ARBA00023180"/>
    </source>
</evidence>
<dbReference type="GO" id="GO:0004930">
    <property type="term" value="F:G protein-coupled receptor activity"/>
    <property type="evidence" value="ECO:0007669"/>
    <property type="project" value="UniProtKB-KW"/>
</dbReference>
<keyword evidence="6" id="KW-0297">G-protein coupled receptor</keyword>
<dbReference type="OMA" id="KCTRFNF"/>
<feature type="signal peptide" evidence="12">
    <location>
        <begin position="1"/>
        <end position="28"/>
    </location>
</feature>
<dbReference type="GeneTree" id="ENSGT01150000286997"/>
<dbReference type="Gene3D" id="2.10.50.30">
    <property type="entry name" value="GPCR, family 3, nine cysteines domain"/>
    <property type="match status" value="1"/>
</dbReference>
<protein>
    <submittedName>
        <fullName evidence="14">Extracellular calcium-sensing receptor-like</fullName>
    </submittedName>
</protein>
<dbReference type="Pfam" id="PF01094">
    <property type="entry name" value="ANF_receptor"/>
    <property type="match status" value="1"/>
</dbReference>
<keyword evidence="7 11" id="KW-0472">Membrane</keyword>
<evidence type="ECO:0000313" key="15">
    <source>
        <dbReference type="Proteomes" id="UP000261420"/>
    </source>
</evidence>
<feature type="transmembrane region" description="Helical" evidence="11">
    <location>
        <begin position="676"/>
        <end position="700"/>
    </location>
</feature>
<dbReference type="FunFam" id="3.40.50.2300:FF:000016">
    <property type="entry name" value="Taste 1 receptor member 2"/>
    <property type="match status" value="1"/>
</dbReference>
<keyword evidence="9" id="KW-0325">Glycoprotein</keyword>
<evidence type="ECO:0000256" key="10">
    <source>
        <dbReference type="ARBA" id="ARBA00023224"/>
    </source>
</evidence>
<dbReference type="PRINTS" id="PR00248">
    <property type="entry name" value="GPCRMGR"/>
</dbReference>
<dbReference type="InterPro" id="IPR004073">
    <property type="entry name" value="GPCR_3_vmron_rcpt_2"/>
</dbReference>
<feature type="transmembrane region" description="Helical" evidence="11">
    <location>
        <begin position="832"/>
        <end position="855"/>
    </location>
</feature>